<dbReference type="Gene3D" id="3.30.450.20">
    <property type="entry name" value="PAS domain"/>
    <property type="match status" value="1"/>
</dbReference>
<dbReference type="InterPro" id="IPR013655">
    <property type="entry name" value="PAS_fold_3"/>
</dbReference>
<sequence length="253" mass="29714">MRTAEKTARAFLDLFPKKEEREAVANYTAEADREIILQKLRFAESVFPDRALTMCPISHPNLSYFSVNCEYILGHPHEKLASMHISEFLQLGHPDDIPYVQQCFAFIKRLEPFDPTTHRFSIYYRLRNAAGTYFYIRNENLAIQTENNACLYLMLFSNISKEEKFYHVKLEVSRKSKGKFMPVYTYNPKQEEHPITPRQNDIAQLIAKGYTNQEIAEQLHVSIYTVKNHKQLLFKKVNVKNSVELAHYVRSQR</sequence>
<dbReference type="Proteomes" id="UP000266183">
    <property type="component" value="Chromosome"/>
</dbReference>
<keyword evidence="1" id="KW-0805">Transcription regulation</keyword>
<dbReference type="Pfam" id="PF00196">
    <property type="entry name" value="GerE"/>
    <property type="match status" value="1"/>
</dbReference>
<dbReference type="SUPFAM" id="SSF46894">
    <property type="entry name" value="C-terminal effector domain of the bipartite response regulators"/>
    <property type="match status" value="1"/>
</dbReference>
<dbReference type="GO" id="GO:0006355">
    <property type="term" value="P:regulation of DNA-templated transcription"/>
    <property type="evidence" value="ECO:0007669"/>
    <property type="project" value="InterPro"/>
</dbReference>
<evidence type="ECO:0000313" key="5">
    <source>
        <dbReference type="EMBL" id="AYB31625.1"/>
    </source>
</evidence>
<gene>
    <name evidence="5" type="ORF">D4L85_14085</name>
</gene>
<dbReference type="OrthoDB" id="1727128at2"/>
<reference evidence="6" key="1">
    <citation type="submission" date="2018-09" db="EMBL/GenBank/DDBJ databases">
        <title>Chryseolinea sp. KIS68-18 isolated from soil.</title>
        <authorList>
            <person name="Weon H.-Y."/>
            <person name="Kwon S.-W."/>
            <person name="Lee S.A."/>
        </authorList>
    </citation>
    <scope>NUCLEOTIDE SEQUENCE [LARGE SCALE GENOMIC DNA]</scope>
    <source>
        <strain evidence="6">KIS68-18</strain>
    </source>
</reference>
<accession>A0A385SNV6</accession>
<dbReference type="PANTHER" id="PTHR44688:SF16">
    <property type="entry name" value="DNA-BINDING TRANSCRIPTIONAL ACTIVATOR DEVR_DOSR"/>
    <property type="match status" value="1"/>
</dbReference>
<dbReference type="InterPro" id="IPR035965">
    <property type="entry name" value="PAS-like_dom_sf"/>
</dbReference>
<dbReference type="InterPro" id="IPR000014">
    <property type="entry name" value="PAS"/>
</dbReference>
<keyword evidence="3" id="KW-0804">Transcription</keyword>
<dbReference type="Pfam" id="PF08447">
    <property type="entry name" value="PAS_3"/>
    <property type="match status" value="1"/>
</dbReference>
<proteinExistence type="predicted"/>
<name>A0A385SNV6_9BACT</name>
<feature type="domain" description="HTH luxR-type" evidence="4">
    <location>
        <begin position="188"/>
        <end position="253"/>
    </location>
</feature>
<dbReference type="InterPro" id="IPR000792">
    <property type="entry name" value="Tscrpt_reg_LuxR_C"/>
</dbReference>
<evidence type="ECO:0000256" key="3">
    <source>
        <dbReference type="ARBA" id="ARBA00023163"/>
    </source>
</evidence>
<dbReference type="EMBL" id="CP032382">
    <property type="protein sequence ID" value="AYB31625.1"/>
    <property type="molecule type" value="Genomic_DNA"/>
</dbReference>
<dbReference type="CDD" id="cd00130">
    <property type="entry name" value="PAS"/>
    <property type="match status" value="1"/>
</dbReference>
<dbReference type="KEGG" id="chk:D4L85_14085"/>
<dbReference type="RefSeq" id="WP_119754895.1">
    <property type="nucleotide sequence ID" value="NZ_CP032382.1"/>
</dbReference>
<dbReference type="SMART" id="SM00421">
    <property type="entry name" value="HTH_LUXR"/>
    <property type="match status" value="1"/>
</dbReference>
<dbReference type="InterPro" id="IPR036388">
    <property type="entry name" value="WH-like_DNA-bd_sf"/>
</dbReference>
<protein>
    <recommendedName>
        <fullName evidence="4">HTH luxR-type domain-containing protein</fullName>
    </recommendedName>
</protein>
<evidence type="ECO:0000256" key="2">
    <source>
        <dbReference type="ARBA" id="ARBA00023125"/>
    </source>
</evidence>
<evidence type="ECO:0000259" key="4">
    <source>
        <dbReference type="PROSITE" id="PS50043"/>
    </source>
</evidence>
<dbReference type="AlphaFoldDB" id="A0A385SNV6"/>
<organism evidence="5 6">
    <name type="scientific">Chryseolinea soli</name>
    <dbReference type="NCBI Taxonomy" id="2321403"/>
    <lineage>
        <taxon>Bacteria</taxon>
        <taxon>Pseudomonadati</taxon>
        <taxon>Bacteroidota</taxon>
        <taxon>Cytophagia</taxon>
        <taxon>Cytophagales</taxon>
        <taxon>Fulvivirgaceae</taxon>
        <taxon>Chryseolinea</taxon>
    </lineage>
</organism>
<dbReference type="PROSITE" id="PS50043">
    <property type="entry name" value="HTH_LUXR_2"/>
    <property type="match status" value="1"/>
</dbReference>
<dbReference type="GO" id="GO:0003677">
    <property type="term" value="F:DNA binding"/>
    <property type="evidence" value="ECO:0007669"/>
    <property type="project" value="UniProtKB-KW"/>
</dbReference>
<dbReference type="Gene3D" id="1.10.10.10">
    <property type="entry name" value="Winged helix-like DNA-binding domain superfamily/Winged helix DNA-binding domain"/>
    <property type="match status" value="1"/>
</dbReference>
<dbReference type="CDD" id="cd06170">
    <property type="entry name" value="LuxR_C_like"/>
    <property type="match status" value="1"/>
</dbReference>
<dbReference type="PANTHER" id="PTHR44688">
    <property type="entry name" value="DNA-BINDING TRANSCRIPTIONAL ACTIVATOR DEVR_DOSR"/>
    <property type="match status" value="1"/>
</dbReference>
<dbReference type="PRINTS" id="PR00038">
    <property type="entry name" value="HTHLUXR"/>
</dbReference>
<keyword evidence="2" id="KW-0238">DNA-binding</keyword>
<dbReference type="SUPFAM" id="SSF55785">
    <property type="entry name" value="PYP-like sensor domain (PAS domain)"/>
    <property type="match status" value="1"/>
</dbReference>
<evidence type="ECO:0000256" key="1">
    <source>
        <dbReference type="ARBA" id="ARBA00023015"/>
    </source>
</evidence>
<evidence type="ECO:0000313" key="6">
    <source>
        <dbReference type="Proteomes" id="UP000266183"/>
    </source>
</evidence>
<dbReference type="InterPro" id="IPR016032">
    <property type="entry name" value="Sig_transdc_resp-reg_C-effctor"/>
</dbReference>
<keyword evidence="6" id="KW-1185">Reference proteome</keyword>